<organism evidence="2 3">
    <name type="scientific">Tritonibacter scottomollicae</name>
    <name type="common">Epibacterium scottomollicae</name>
    <dbReference type="NCBI Taxonomy" id="483013"/>
    <lineage>
        <taxon>Bacteria</taxon>
        <taxon>Pseudomonadati</taxon>
        <taxon>Pseudomonadota</taxon>
        <taxon>Alphaproteobacteria</taxon>
        <taxon>Rhodobacterales</taxon>
        <taxon>Paracoccaceae</taxon>
        <taxon>Tritonibacter</taxon>
    </lineage>
</organism>
<dbReference type="EMBL" id="CP136704">
    <property type="protein sequence ID" value="WOI31628.1"/>
    <property type="molecule type" value="Genomic_DNA"/>
</dbReference>
<dbReference type="InterPro" id="IPR001509">
    <property type="entry name" value="Epimerase_deHydtase"/>
</dbReference>
<keyword evidence="3" id="KW-1185">Reference proteome</keyword>
<accession>A0ABZ0HA19</accession>
<evidence type="ECO:0000313" key="3">
    <source>
        <dbReference type="Proteomes" id="UP001302666"/>
    </source>
</evidence>
<dbReference type="RefSeq" id="WP_317384217.1">
    <property type="nucleotide sequence ID" value="NZ_CP136704.1"/>
</dbReference>
<dbReference type="SUPFAM" id="SSF51735">
    <property type="entry name" value="NAD(P)-binding Rossmann-fold domains"/>
    <property type="match status" value="1"/>
</dbReference>
<sequence length="308" mass="33950">MHVFQNRHGGPVVVVFGSGGVVGSALQRQLAVAGYQATAACAILWAQPVQDISTQIDACLKRPALTQAQNKKLVVVWAAGAAGFGSSEQDTQKELAVFTAVLDQLQEHQLKLWPQTRLRFLLISSIGGLFEGITNIRPDSPISVRRPYGQLKQAQEQLIATQEGLSAGIIRLPSVYSYINVNKRMGLIQTMTRNALLRQITPIFGSPTTLRDYVWADDIGRTVVHLCGADTLSTQPYHLFSGRPASILYIHACLERCLGRSVHLSFHYEAHNALNITGHRVSYNGMWQPTDMTENITRIVDNALSQHI</sequence>
<dbReference type="Proteomes" id="UP001302666">
    <property type="component" value="Chromosome"/>
</dbReference>
<dbReference type="Gene3D" id="3.40.50.720">
    <property type="entry name" value="NAD(P)-binding Rossmann-like Domain"/>
    <property type="match status" value="1"/>
</dbReference>
<evidence type="ECO:0000313" key="2">
    <source>
        <dbReference type="EMBL" id="WOI31628.1"/>
    </source>
</evidence>
<evidence type="ECO:0000259" key="1">
    <source>
        <dbReference type="Pfam" id="PF01370"/>
    </source>
</evidence>
<dbReference type="Pfam" id="PF01370">
    <property type="entry name" value="Epimerase"/>
    <property type="match status" value="1"/>
</dbReference>
<protein>
    <submittedName>
        <fullName evidence="2">NAD-dependent epimerase/dehydratase family protein</fullName>
    </submittedName>
</protein>
<gene>
    <name evidence="2" type="ORF">R1T40_11690</name>
</gene>
<reference evidence="2 3" key="1">
    <citation type="submission" date="2023-10" db="EMBL/GenBank/DDBJ databases">
        <title>Eight complete genome sequences of bacteria isolated from laboratory stock of Giant Kelp gametophytes.</title>
        <authorList>
            <person name="Tolentino B."/>
            <person name="Nuzhdin S."/>
        </authorList>
    </citation>
    <scope>NUCLEOTIDE SEQUENCE [LARGE SCALE GENOMIC DNA]</scope>
    <source>
        <strain evidence="2 3">LC.270.F.C4</strain>
    </source>
</reference>
<name>A0ABZ0HA19_TRISK</name>
<feature type="domain" description="NAD-dependent epimerase/dehydratase" evidence="1">
    <location>
        <begin position="13"/>
        <end position="227"/>
    </location>
</feature>
<proteinExistence type="predicted"/>
<dbReference type="InterPro" id="IPR036291">
    <property type="entry name" value="NAD(P)-bd_dom_sf"/>
</dbReference>